<dbReference type="OrthoDB" id="3565018at2759"/>
<evidence type="ECO:0000313" key="5">
    <source>
        <dbReference type="Proteomes" id="UP001302367"/>
    </source>
</evidence>
<name>A0A2G5HPW8_CERBT</name>
<dbReference type="AlphaFoldDB" id="A0A2G5HPW8"/>
<evidence type="ECO:0008006" key="6">
    <source>
        <dbReference type="Google" id="ProtNLM"/>
    </source>
</evidence>
<evidence type="ECO:0000313" key="3">
    <source>
        <dbReference type="EMBL" id="WPB04729.1"/>
    </source>
</evidence>
<dbReference type="Proteomes" id="UP000230605">
    <property type="component" value="Chromosome 6"/>
</dbReference>
<dbReference type="PANTHER" id="PTHR35186:SF4">
    <property type="entry name" value="PRION-INHIBITION AND PROPAGATION HELO DOMAIN-CONTAINING PROTEIN"/>
    <property type="match status" value="1"/>
</dbReference>
<feature type="chain" id="PRO_5013781180" description="Prion-inhibition and propagation HeLo domain-containing protein" evidence="1">
    <location>
        <begin position="18"/>
        <end position="511"/>
    </location>
</feature>
<feature type="signal peptide" evidence="1">
    <location>
        <begin position="1"/>
        <end position="17"/>
    </location>
</feature>
<organism evidence="2 4">
    <name type="scientific">Cercospora beticola</name>
    <name type="common">Sugarbeet leaf spot fungus</name>
    <dbReference type="NCBI Taxonomy" id="122368"/>
    <lineage>
        <taxon>Eukaryota</taxon>
        <taxon>Fungi</taxon>
        <taxon>Dikarya</taxon>
        <taxon>Ascomycota</taxon>
        <taxon>Pezizomycotina</taxon>
        <taxon>Dothideomycetes</taxon>
        <taxon>Dothideomycetidae</taxon>
        <taxon>Mycosphaerellales</taxon>
        <taxon>Mycosphaerellaceae</taxon>
        <taxon>Cercospora</taxon>
    </lineage>
</organism>
<proteinExistence type="predicted"/>
<evidence type="ECO:0000313" key="4">
    <source>
        <dbReference type="Proteomes" id="UP000230605"/>
    </source>
</evidence>
<dbReference type="EMBL" id="LKMD01000104">
    <property type="protein sequence ID" value="PIA94596.1"/>
    <property type="molecule type" value="Genomic_DNA"/>
</dbReference>
<sequence length="511" mass="57244">MEVAGVVLGAIPICALALEGWEATEPRVKSFWRARIAISRYARDLRAHRDNLEITVKTLLHGCMPSQEIESSFEDVLGRDWTHPVQVALATSLRAKHGDNFTLFQSGMQDICEDVRQIMVLMGLIPDNSMLLGHQLNAILATKSHSTHGSVTLNTRFRLLLKDKAIKTAFLSLASNIDGLISRLRNNEIWQQHRRHDQAISISADVQRRRSHLQALGNTLKATTQSAQPPRTLDFAIVLDEPSKDNNDTSEAMRYFAAYHDRMCWRRTIIHASDMTAAHRLDQSHPPKLTVISDLWSHLQGNPLECLELHLDLRGPQELTGCYRTPYRAQYGHSTSSLRMLPARSLLGKHISRARRLNMAATITSWIELLYGTPMMPEAWDPDDIKCMEFGSNSGPASTDSLCLRTKFEEILTTSAVPPNQSIGTALLMLGIVLIELWSNKPCIALQNATPRSFENLGRILNDMMATEGNDLPIKYSRAVSDCWRLAHTPDACEREIRGLVESVAQTAAVF</sequence>
<evidence type="ECO:0000313" key="2">
    <source>
        <dbReference type="EMBL" id="PIA94596.1"/>
    </source>
</evidence>
<accession>A0A2G5HPW8</accession>
<keyword evidence="1" id="KW-0732">Signal</keyword>
<protein>
    <recommendedName>
        <fullName evidence="6">Prion-inhibition and propagation HeLo domain-containing protein</fullName>
    </recommendedName>
</protein>
<keyword evidence="5" id="KW-1185">Reference proteome</keyword>
<dbReference type="Proteomes" id="UP001302367">
    <property type="component" value="Chromosome 6"/>
</dbReference>
<gene>
    <name evidence="2" type="ORF">CB0940_08163</name>
    <name evidence="3" type="ORF">RHO25_009376</name>
</gene>
<reference evidence="3 5" key="2">
    <citation type="submission" date="2023-09" db="EMBL/GenBank/DDBJ databases">
        <title>Complete-Gapless Cercospora beticola genome.</title>
        <authorList>
            <person name="Wyatt N.A."/>
            <person name="Spanner R.E."/>
            <person name="Bolton M.D."/>
        </authorList>
    </citation>
    <scope>NUCLEOTIDE SEQUENCE [LARGE SCALE GENOMIC DNA]</scope>
    <source>
        <strain evidence="3">Cb09-40</strain>
    </source>
</reference>
<reference evidence="2 4" key="1">
    <citation type="submission" date="2015-10" db="EMBL/GenBank/DDBJ databases">
        <title>The cercosporin biosynthetic gene cluster was horizontally transferred to several fungal lineages and shown to be expanded in Cercospora beticola based on microsynteny with recipient genomes.</title>
        <authorList>
            <person name="De Jonge R."/>
            <person name="Ebert M.K."/>
            <person name="Suttle J.C."/>
            <person name="Jurick Ii W.M."/>
            <person name="Secor G.A."/>
            <person name="Thomma B.P."/>
            <person name="Van De Peer Y."/>
            <person name="Bolton M.D."/>
        </authorList>
    </citation>
    <scope>NUCLEOTIDE SEQUENCE [LARGE SCALE GENOMIC DNA]</scope>
    <source>
        <strain evidence="2 4">09-40</strain>
    </source>
</reference>
<evidence type="ECO:0000256" key="1">
    <source>
        <dbReference type="SAM" id="SignalP"/>
    </source>
</evidence>
<dbReference type="PANTHER" id="PTHR35186">
    <property type="entry name" value="ANK_REP_REGION DOMAIN-CONTAINING PROTEIN"/>
    <property type="match status" value="1"/>
</dbReference>
<dbReference type="EMBL" id="CP134189">
    <property type="protein sequence ID" value="WPB04729.1"/>
    <property type="molecule type" value="Genomic_DNA"/>
</dbReference>